<dbReference type="RefSeq" id="WP_147099970.1">
    <property type="nucleotide sequence ID" value="NZ_VOOS01000003.1"/>
</dbReference>
<dbReference type="Pfam" id="PF19573">
    <property type="entry name" value="DUF6089"/>
    <property type="match status" value="1"/>
</dbReference>
<keyword evidence="4" id="KW-1185">Reference proteome</keyword>
<gene>
    <name evidence="3" type="ORF">FRY74_07025</name>
</gene>
<keyword evidence="1" id="KW-0732">Signal</keyword>
<reference evidence="3 4" key="1">
    <citation type="submission" date="2019-08" db="EMBL/GenBank/DDBJ databases">
        <title>Genome of Vicingus serpentipes NCIMB 15042.</title>
        <authorList>
            <person name="Bowman J.P."/>
        </authorList>
    </citation>
    <scope>NUCLEOTIDE SEQUENCE [LARGE SCALE GENOMIC DNA]</scope>
    <source>
        <strain evidence="3 4">NCIMB 15042</strain>
    </source>
</reference>
<dbReference type="InterPro" id="IPR011250">
    <property type="entry name" value="OMP/PagP_B-barrel"/>
</dbReference>
<evidence type="ECO:0000313" key="3">
    <source>
        <dbReference type="EMBL" id="TXB65170.1"/>
    </source>
</evidence>
<feature type="domain" description="DUF6089" evidence="2">
    <location>
        <begin position="4"/>
        <end position="221"/>
    </location>
</feature>
<dbReference type="AlphaFoldDB" id="A0A5C6RU33"/>
<comment type="caution">
    <text evidence="3">The sequence shown here is derived from an EMBL/GenBank/DDBJ whole genome shotgun (WGS) entry which is preliminary data.</text>
</comment>
<organism evidence="3 4">
    <name type="scientific">Vicingus serpentipes</name>
    <dbReference type="NCBI Taxonomy" id="1926625"/>
    <lineage>
        <taxon>Bacteria</taxon>
        <taxon>Pseudomonadati</taxon>
        <taxon>Bacteroidota</taxon>
        <taxon>Flavobacteriia</taxon>
        <taxon>Flavobacteriales</taxon>
        <taxon>Vicingaceae</taxon>
        <taxon>Vicingus</taxon>
    </lineage>
</organism>
<dbReference type="EMBL" id="VOOS01000003">
    <property type="protein sequence ID" value="TXB65170.1"/>
    <property type="molecule type" value="Genomic_DNA"/>
</dbReference>
<dbReference type="InterPro" id="IPR045743">
    <property type="entry name" value="DUF6089"/>
</dbReference>
<evidence type="ECO:0000256" key="1">
    <source>
        <dbReference type="SAM" id="SignalP"/>
    </source>
</evidence>
<name>A0A5C6RU33_9FLAO</name>
<dbReference type="SUPFAM" id="SSF56925">
    <property type="entry name" value="OMPA-like"/>
    <property type="match status" value="1"/>
</dbReference>
<evidence type="ECO:0000313" key="4">
    <source>
        <dbReference type="Proteomes" id="UP000321721"/>
    </source>
</evidence>
<proteinExistence type="predicted"/>
<feature type="signal peptide" evidence="1">
    <location>
        <begin position="1"/>
        <end position="22"/>
    </location>
</feature>
<sequence length="303" mass="34452">MQKRVYILAIFLFASLSGFSQYNVDYGFSLGVANYLGDIGGGIETAKSGPSDMKLDHTRFAIGGFYRTRFSQKFAFKGSLNYIRLSGDDSNTANPARRSRNLNFRNDMYELEGHLELYLFRVNDVGRTGRYSTDFNLYLFGGVGAFYSNPKGQNANGDWVELQPLQTEGVSYSKINFSIPAGLGFYYTIDRKYRLGLEMGWRTTFTDYIDDVSNTYANDYDGISNKTTQALLDKVNAENDVNNLLTNFDAGSRRGNPDDNDSYLTATVNFSWAIRGRSNFYKSKHNWVLGKNKRKRRKSRAKF</sequence>
<evidence type="ECO:0000259" key="2">
    <source>
        <dbReference type="Pfam" id="PF19573"/>
    </source>
</evidence>
<protein>
    <recommendedName>
        <fullName evidence="2">DUF6089 domain-containing protein</fullName>
    </recommendedName>
</protein>
<dbReference type="Proteomes" id="UP000321721">
    <property type="component" value="Unassembled WGS sequence"/>
</dbReference>
<accession>A0A5C6RU33</accession>
<feature type="chain" id="PRO_5022766697" description="DUF6089 domain-containing protein" evidence="1">
    <location>
        <begin position="23"/>
        <end position="303"/>
    </location>
</feature>
<dbReference type="OrthoDB" id="654178at2"/>